<reference evidence="3" key="1">
    <citation type="submission" date="2021-10" db="EMBL/GenBank/DDBJ databases">
        <authorList>
            <person name="Criscuolo A."/>
        </authorList>
    </citation>
    <scope>NUCLEOTIDE SEQUENCE</scope>
    <source>
        <strain evidence="3">CIP111885</strain>
    </source>
</reference>
<dbReference type="Proteomes" id="UP000789845">
    <property type="component" value="Unassembled WGS sequence"/>
</dbReference>
<feature type="chain" id="PRO_5038387771" description="Pyrrolo-quinoline quinone repeat domain-containing protein" evidence="1">
    <location>
        <begin position="32"/>
        <end position="430"/>
    </location>
</feature>
<name>A0A9C7LAS9_9BACI</name>
<dbReference type="SUPFAM" id="SSF50998">
    <property type="entry name" value="Quinoprotein alcohol dehydrogenase-like"/>
    <property type="match status" value="1"/>
</dbReference>
<dbReference type="EMBL" id="CAKJTG010000007">
    <property type="protein sequence ID" value="CAG9607785.1"/>
    <property type="molecule type" value="Genomic_DNA"/>
</dbReference>
<comment type="caution">
    <text evidence="3">The sequence shown here is derived from an EMBL/GenBank/DDBJ whole genome shotgun (WGS) entry which is preliminary data.</text>
</comment>
<dbReference type="InterPro" id="IPR011047">
    <property type="entry name" value="Quinoprotein_ADH-like_sf"/>
</dbReference>
<evidence type="ECO:0000256" key="1">
    <source>
        <dbReference type="SAM" id="SignalP"/>
    </source>
</evidence>
<keyword evidence="4" id="KW-1185">Reference proteome</keyword>
<gene>
    <name evidence="3" type="ORF">NEOCIP111885_01477</name>
</gene>
<organism evidence="3 4">
    <name type="scientific">Pseudoneobacillus rhizosphaerae</name>
    <dbReference type="NCBI Taxonomy" id="2880968"/>
    <lineage>
        <taxon>Bacteria</taxon>
        <taxon>Bacillati</taxon>
        <taxon>Bacillota</taxon>
        <taxon>Bacilli</taxon>
        <taxon>Bacillales</taxon>
        <taxon>Bacillaceae</taxon>
        <taxon>Pseudoneobacillus</taxon>
    </lineage>
</organism>
<sequence length="430" mass="48398">MFQLTKRLALLITFALLFSFIGGHTATIASAKVSKVPITNPKSHPQLKEYFIPLKDTYETTDNGVSVYFERKDIGYAITSHVIAKKNGKTLWKKNYHGGVGLLTVEGNLIFLDEGNPNSSINGPSTLIVLNTQGKTVARAELNGSINMNGYEYIRSGDILYVVTDRSFERLQEGGTNPGKLYSRVTAISVKTGKVLWTKGAGLVTHPPVLYKGKIYVTDHFNGLVSFDSKGAKTLLIKDTTLYGKPYFSPKGQVYLSSTDSNTYVESLRMYDAQFKLAWSKPYTGFFLELTFDQDLAILSTNEYIDAKTSIGYDFSGRMYTFNDSGKLLWYFKHQGYNSMGTVVSGDNLFFISKIMNPTKEYFFKNDIVLFNNRIWGLNKRTGAITYRTGWGSYYFPTYQFPIQGKIQKANVPIIEEASSTNKKSYYLLK</sequence>
<dbReference type="RefSeq" id="WP_230496044.1">
    <property type="nucleotide sequence ID" value="NZ_CAKJTG010000007.1"/>
</dbReference>
<accession>A0A9C7LAS9</accession>
<dbReference type="AlphaFoldDB" id="A0A9C7LAS9"/>
<evidence type="ECO:0000313" key="3">
    <source>
        <dbReference type="EMBL" id="CAG9607785.1"/>
    </source>
</evidence>
<proteinExistence type="predicted"/>
<feature type="signal peptide" evidence="1">
    <location>
        <begin position="1"/>
        <end position="31"/>
    </location>
</feature>
<keyword evidence="1" id="KW-0732">Signal</keyword>
<evidence type="ECO:0000313" key="4">
    <source>
        <dbReference type="Proteomes" id="UP000789845"/>
    </source>
</evidence>
<protein>
    <recommendedName>
        <fullName evidence="2">Pyrrolo-quinoline quinone repeat domain-containing protein</fullName>
    </recommendedName>
</protein>
<evidence type="ECO:0000259" key="2">
    <source>
        <dbReference type="Pfam" id="PF13360"/>
    </source>
</evidence>
<dbReference type="Pfam" id="PF13360">
    <property type="entry name" value="PQQ_2"/>
    <property type="match status" value="1"/>
</dbReference>
<dbReference type="InterPro" id="IPR015943">
    <property type="entry name" value="WD40/YVTN_repeat-like_dom_sf"/>
</dbReference>
<feature type="domain" description="Pyrrolo-quinoline quinone repeat" evidence="2">
    <location>
        <begin position="183"/>
        <end position="330"/>
    </location>
</feature>
<dbReference type="InterPro" id="IPR002372">
    <property type="entry name" value="PQQ_rpt_dom"/>
</dbReference>
<dbReference type="Gene3D" id="2.130.10.10">
    <property type="entry name" value="YVTN repeat-like/Quinoprotein amine dehydrogenase"/>
    <property type="match status" value="1"/>
</dbReference>